<evidence type="ECO:0000313" key="2">
    <source>
        <dbReference type="EMBL" id="GAA3394922.1"/>
    </source>
</evidence>
<feature type="transmembrane region" description="Helical" evidence="1">
    <location>
        <begin position="145"/>
        <end position="169"/>
    </location>
</feature>
<keyword evidence="1" id="KW-0472">Membrane</keyword>
<evidence type="ECO:0008006" key="4">
    <source>
        <dbReference type="Google" id="ProtNLM"/>
    </source>
</evidence>
<dbReference type="PANTHER" id="PTHR42305:SF1">
    <property type="entry name" value="MEMBRANE PROTEIN RV1733C-RELATED"/>
    <property type="match status" value="1"/>
</dbReference>
<name>A0ABP6T755_9ACTN</name>
<dbReference type="Proteomes" id="UP001501676">
    <property type="component" value="Unassembled WGS sequence"/>
</dbReference>
<keyword evidence="3" id="KW-1185">Reference proteome</keyword>
<dbReference type="PANTHER" id="PTHR42305">
    <property type="entry name" value="MEMBRANE PROTEIN RV1733C-RELATED"/>
    <property type="match status" value="1"/>
</dbReference>
<keyword evidence="1" id="KW-0812">Transmembrane</keyword>
<organism evidence="2 3">
    <name type="scientific">Cryptosporangium minutisporangium</name>
    <dbReference type="NCBI Taxonomy" id="113569"/>
    <lineage>
        <taxon>Bacteria</taxon>
        <taxon>Bacillati</taxon>
        <taxon>Actinomycetota</taxon>
        <taxon>Actinomycetes</taxon>
        <taxon>Cryptosporangiales</taxon>
        <taxon>Cryptosporangiaceae</taxon>
        <taxon>Cryptosporangium</taxon>
    </lineage>
</organism>
<keyword evidence="1" id="KW-1133">Transmembrane helix</keyword>
<accession>A0ABP6T755</accession>
<comment type="caution">
    <text evidence="2">The sequence shown here is derived from an EMBL/GenBank/DDBJ whole genome shotgun (WGS) entry which is preliminary data.</text>
</comment>
<dbReference type="RefSeq" id="WP_345732186.1">
    <property type="nucleotide sequence ID" value="NZ_BAAAYN010000047.1"/>
</dbReference>
<dbReference type="EMBL" id="BAAAYN010000047">
    <property type="protein sequence ID" value="GAA3394922.1"/>
    <property type="molecule type" value="Genomic_DNA"/>
</dbReference>
<gene>
    <name evidence="2" type="ORF">GCM10020369_66100</name>
</gene>
<dbReference type="InterPro" id="IPR039708">
    <property type="entry name" value="MT1774/Rv1733c-like"/>
</dbReference>
<evidence type="ECO:0000313" key="3">
    <source>
        <dbReference type="Proteomes" id="UP001501676"/>
    </source>
</evidence>
<protein>
    <recommendedName>
        <fullName evidence="4">Pilus assembly protein</fullName>
    </recommendedName>
</protein>
<feature type="transmembrane region" description="Helical" evidence="1">
    <location>
        <begin position="34"/>
        <end position="55"/>
    </location>
</feature>
<reference evidence="3" key="1">
    <citation type="journal article" date="2019" name="Int. J. Syst. Evol. Microbiol.">
        <title>The Global Catalogue of Microorganisms (GCM) 10K type strain sequencing project: providing services to taxonomists for standard genome sequencing and annotation.</title>
        <authorList>
            <consortium name="The Broad Institute Genomics Platform"/>
            <consortium name="The Broad Institute Genome Sequencing Center for Infectious Disease"/>
            <person name="Wu L."/>
            <person name="Ma J."/>
        </authorList>
    </citation>
    <scope>NUCLEOTIDE SEQUENCE [LARGE SCALE GENOMIC DNA]</scope>
    <source>
        <strain evidence="3">JCM 9458</strain>
    </source>
</reference>
<evidence type="ECO:0000256" key="1">
    <source>
        <dbReference type="SAM" id="Phobius"/>
    </source>
</evidence>
<sequence length="198" mass="21603">MRRRPTTSRCRRLARRLGLTRNPLCRRADRLEGALLLATPVVVLLALGSGVLFGVGGYQDDVAWAEEARRGRTLVPVVLQADTPTATDARTPLGPGVRAMWTLPDGRHRTGRVYPLTAAKAGQTVEVWMDSSGWPLAPQHSRTDFVVGGVVDGAVAALVLGSVAGAVLLSIREHLDRVRIDSWNAEWSVVEPQWSNRR</sequence>
<proteinExistence type="predicted"/>